<feature type="non-terminal residue" evidence="1">
    <location>
        <position position="39"/>
    </location>
</feature>
<dbReference type="Proteomes" id="UP000240418">
    <property type="component" value="Unassembled WGS sequence"/>
</dbReference>
<protein>
    <submittedName>
        <fullName evidence="1">Uncharacterized protein</fullName>
    </submittedName>
</protein>
<dbReference type="AlphaFoldDB" id="A0A2P8F919"/>
<accession>A0A2P8F919</accession>
<proteinExistence type="predicted"/>
<gene>
    <name evidence="1" type="ORF">CLV88_112141</name>
</gene>
<keyword evidence="2" id="KW-1185">Reference proteome</keyword>
<name>A0A2P8F919_9RHOB</name>
<evidence type="ECO:0000313" key="1">
    <source>
        <dbReference type="EMBL" id="PSL18217.1"/>
    </source>
</evidence>
<reference evidence="1 2" key="1">
    <citation type="submission" date="2018-03" db="EMBL/GenBank/DDBJ databases">
        <title>Genomic Encyclopedia of Archaeal and Bacterial Type Strains, Phase II (KMG-II): from individual species to whole genera.</title>
        <authorList>
            <person name="Goeker M."/>
        </authorList>
    </citation>
    <scope>NUCLEOTIDE SEQUENCE [LARGE SCALE GENOMIC DNA]</scope>
    <source>
        <strain evidence="1 2">DSM 100673</strain>
    </source>
</reference>
<evidence type="ECO:0000313" key="2">
    <source>
        <dbReference type="Proteomes" id="UP000240418"/>
    </source>
</evidence>
<comment type="caution">
    <text evidence="1">The sequence shown here is derived from an EMBL/GenBank/DDBJ whole genome shotgun (WGS) entry which is preliminary data.</text>
</comment>
<dbReference type="EMBL" id="PYGJ01000012">
    <property type="protein sequence ID" value="PSL18217.1"/>
    <property type="molecule type" value="Genomic_DNA"/>
</dbReference>
<organism evidence="1 2">
    <name type="scientific">Shimia abyssi</name>
    <dbReference type="NCBI Taxonomy" id="1662395"/>
    <lineage>
        <taxon>Bacteria</taxon>
        <taxon>Pseudomonadati</taxon>
        <taxon>Pseudomonadota</taxon>
        <taxon>Alphaproteobacteria</taxon>
        <taxon>Rhodobacterales</taxon>
        <taxon>Roseobacteraceae</taxon>
    </lineage>
</organism>
<sequence>MPLVVLRRGCVETRLIAMPVCLYLRFCPFWREIGISADR</sequence>